<dbReference type="Proteomes" id="UP000573327">
    <property type="component" value="Unassembled WGS sequence"/>
</dbReference>
<reference evidence="2 3" key="1">
    <citation type="submission" date="2020-08" db="EMBL/GenBank/DDBJ databases">
        <title>Sequencing the genomes of 1000 actinobacteria strains.</title>
        <authorList>
            <person name="Klenk H.-P."/>
        </authorList>
    </citation>
    <scope>NUCLEOTIDE SEQUENCE [LARGE SCALE GENOMIC DNA]</scope>
    <source>
        <strain evidence="2 3">DSM 44786</strain>
    </source>
</reference>
<dbReference type="RefSeq" id="WP_184922329.1">
    <property type="nucleotide sequence ID" value="NZ_JACHJR010000001.1"/>
</dbReference>
<keyword evidence="1" id="KW-0812">Transmembrane</keyword>
<keyword evidence="1" id="KW-1133">Transmembrane helix</keyword>
<name>A0A7W7SHW7_9ACTN</name>
<keyword evidence="1" id="KW-0472">Membrane</keyword>
<sequence length="106" mass="11426">MVDLTVTQLLVIGGVVVIALGLIVYGLRRGSLKKAELRAVGVRAAVEGHEPVAPEPHRTFESDRLKTRRSSIKVVKGATTKFRRSSFEDSAVEITDSAAPTDPQSN</sequence>
<organism evidence="2 3">
    <name type="scientific">Kitasatospora gansuensis</name>
    <dbReference type="NCBI Taxonomy" id="258050"/>
    <lineage>
        <taxon>Bacteria</taxon>
        <taxon>Bacillati</taxon>
        <taxon>Actinomycetota</taxon>
        <taxon>Actinomycetes</taxon>
        <taxon>Kitasatosporales</taxon>
        <taxon>Streptomycetaceae</taxon>
        <taxon>Kitasatospora</taxon>
    </lineage>
</organism>
<keyword evidence="3" id="KW-1185">Reference proteome</keyword>
<evidence type="ECO:0000313" key="2">
    <source>
        <dbReference type="EMBL" id="MBB4950795.1"/>
    </source>
</evidence>
<gene>
    <name evidence="2" type="ORF">F4556_006330</name>
</gene>
<feature type="transmembrane region" description="Helical" evidence="1">
    <location>
        <begin position="6"/>
        <end position="27"/>
    </location>
</feature>
<evidence type="ECO:0000256" key="1">
    <source>
        <dbReference type="SAM" id="Phobius"/>
    </source>
</evidence>
<dbReference type="EMBL" id="JACHJR010000001">
    <property type="protein sequence ID" value="MBB4950795.1"/>
    <property type="molecule type" value="Genomic_DNA"/>
</dbReference>
<accession>A0A7W7SHW7</accession>
<protein>
    <submittedName>
        <fullName evidence="2">Uncharacterized protein</fullName>
    </submittedName>
</protein>
<comment type="caution">
    <text evidence="2">The sequence shown here is derived from an EMBL/GenBank/DDBJ whole genome shotgun (WGS) entry which is preliminary data.</text>
</comment>
<proteinExistence type="predicted"/>
<dbReference type="AlphaFoldDB" id="A0A7W7SHW7"/>
<evidence type="ECO:0000313" key="3">
    <source>
        <dbReference type="Proteomes" id="UP000573327"/>
    </source>
</evidence>